<proteinExistence type="predicted"/>
<organism evidence="1 2">
    <name type="scientific">Pseudoalteromonas luteoviolacea H33</name>
    <dbReference type="NCBI Taxonomy" id="1365251"/>
    <lineage>
        <taxon>Bacteria</taxon>
        <taxon>Pseudomonadati</taxon>
        <taxon>Pseudomonadota</taxon>
        <taxon>Gammaproteobacteria</taxon>
        <taxon>Alteromonadales</taxon>
        <taxon>Pseudoalteromonadaceae</taxon>
        <taxon>Pseudoalteromonas</taxon>
    </lineage>
</organism>
<dbReference type="RefSeq" id="WP_063363785.1">
    <property type="nucleotide sequence ID" value="NZ_AUXZ01000124.1"/>
</dbReference>
<evidence type="ECO:0000313" key="1">
    <source>
        <dbReference type="EMBL" id="KZN45872.1"/>
    </source>
</evidence>
<reference evidence="1 2" key="1">
    <citation type="submission" date="2013-07" db="EMBL/GenBank/DDBJ databases">
        <title>Comparative Genomic and Metabolomic Analysis of Twelve Strains of Pseudoalteromonas luteoviolacea.</title>
        <authorList>
            <person name="Vynne N.G."/>
            <person name="Mansson M."/>
            <person name="Gram L."/>
        </authorList>
    </citation>
    <scope>NUCLEOTIDE SEQUENCE [LARGE SCALE GENOMIC DNA]</scope>
    <source>
        <strain evidence="1 2">H33</strain>
    </source>
</reference>
<evidence type="ECO:0000313" key="2">
    <source>
        <dbReference type="Proteomes" id="UP000076503"/>
    </source>
</evidence>
<dbReference type="OrthoDB" id="6313980at2"/>
<gene>
    <name evidence="1" type="ORF">N476_24700</name>
</gene>
<name>A0A167AW38_9GAMM</name>
<sequence>MIKSIFLVLFVLTLSAVHKYAEARSATYVLCYKQNKVAWSEEHYNPRSVQSAYYKCVSDGGTPQLVMN</sequence>
<dbReference type="PATRIC" id="fig|1365251.3.peg.4615"/>
<dbReference type="AlphaFoldDB" id="A0A167AW38"/>
<dbReference type="Proteomes" id="UP000076503">
    <property type="component" value="Unassembled WGS sequence"/>
</dbReference>
<comment type="caution">
    <text evidence="1">The sequence shown here is derived from an EMBL/GenBank/DDBJ whole genome shotgun (WGS) entry which is preliminary data.</text>
</comment>
<dbReference type="EMBL" id="AUXZ01000124">
    <property type="protein sequence ID" value="KZN45872.1"/>
    <property type="molecule type" value="Genomic_DNA"/>
</dbReference>
<accession>A0A167AW38</accession>
<protein>
    <submittedName>
        <fullName evidence="1">Uncharacterized protein</fullName>
    </submittedName>
</protein>